<evidence type="ECO:0000256" key="1">
    <source>
        <dbReference type="ARBA" id="ARBA00004123"/>
    </source>
</evidence>
<dbReference type="InterPro" id="IPR013763">
    <property type="entry name" value="Cyclin-like_dom"/>
</dbReference>
<dbReference type="Pfam" id="PF07741">
    <property type="entry name" value="BRF1"/>
    <property type="match status" value="1"/>
</dbReference>
<dbReference type="PANTHER" id="PTHR11618">
    <property type="entry name" value="TRANSCRIPTION INITIATION FACTOR IIB-RELATED"/>
    <property type="match status" value="1"/>
</dbReference>
<evidence type="ECO:0000256" key="2">
    <source>
        <dbReference type="ARBA" id="ARBA00010857"/>
    </source>
</evidence>
<evidence type="ECO:0000256" key="13">
    <source>
        <dbReference type="SAM" id="MobiDB-lite"/>
    </source>
</evidence>
<evidence type="ECO:0000313" key="16">
    <source>
        <dbReference type="Proteomes" id="UP001362899"/>
    </source>
</evidence>
<organism evidence="15 16">
    <name type="scientific">Starmerella bacillaris</name>
    <name type="common">Yeast</name>
    <name type="synonym">Candida zemplinina</name>
    <dbReference type="NCBI Taxonomy" id="1247836"/>
    <lineage>
        <taxon>Eukaryota</taxon>
        <taxon>Fungi</taxon>
        <taxon>Dikarya</taxon>
        <taxon>Ascomycota</taxon>
        <taxon>Saccharomycotina</taxon>
        <taxon>Dipodascomycetes</taxon>
        <taxon>Dipodascales</taxon>
        <taxon>Trichomonascaceae</taxon>
        <taxon>Starmerella</taxon>
    </lineage>
</organism>
<dbReference type="InterPro" id="IPR011665">
    <property type="entry name" value="BRF1_TBP-bd_dom"/>
</dbReference>
<reference evidence="15 16" key="1">
    <citation type="journal article" date="2023" name="Elife">
        <title>Identification of key yeast species and microbe-microbe interactions impacting larval growth of Drosophila in the wild.</title>
        <authorList>
            <person name="Mure A."/>
            <person name="Sugiura Y."/>
            <person name="Maeda R."/>
            <person name="Honda K."/>
            <person name="Sakurai N."/>
            <person name="Takahashi Y."/>
            <person name="Watada M."/>
            <person name="Katoh T."/>
            <person name="Gotoh A."/>
            <person name="Gotoh Y."/>
            <person name="Taniguchi I."/>
            <person name="Nakamura K."/>
            <person name="Hayashi T."/>
            <person name="Katayama T."/>
            <person name="Uemura T."/>
            <person name="Hattori Y."/>
        </authorList>
    </citation>
    <scope>NUCLEOTIDE SEQUENCE [LARGE SCALE GENOMIC DNA]</scope>
    <source>
        <strain evidence="15 16">SB-73</strain>
    </source>
</reference>
<feature type="compositionally biased region" description="Low complexity" evidence="13">
    <location>
        <begin position="468"/>
        <end position="487"/>
    </location>
</feature>
<dbReference type="GO" id="GO:0001006">
    <property type="term" value="F:RNA polymerase III type 3 promoter sequence-specific DNA binding"/>
    <property type="evidence" value="ECO:0007669"/>
    <property type="project" value="TreeGrafter"/>
</dbReference>
<evidence type="ECO:0000256" key="12">
    <source>
        <dbReference type="PROSITE-ProRule" id="PRU00469"/>
    </source>
</evidence>
<keyword evidence="10" id="KW-0539">Nucleus</keyword>
<dbReference type="SMART" id="SM00385">
    <property type="entry name" value="CYCLIN"/>
    <property type="match status" value="2"/>
</dbReference>
<gene>
    <name evidence="15" type="ORF">DASB73_013070</name>
</gene>
<evidence type="ECO:0000313" key="15">
    <source>
        <dbReference type="EMBL" id="GMM50349.1"/>
    </source>
</evidence>
<comment type="similarity">
    <text evidence="2">Belongs to the TFIIB family.</text>
</comment>
<dbReference type="GO" id="GO:0008270">
    <property type="term" value="F:zinc ion binding"/>
    <property type="evidence" value="ECO:0007669"/>
    <property type="project" value="UniProtKB-KW"/>
</dbReference>
<feature type="compositionally biased region" description="Acidic residues" evidence="13">
    <location>
        <begin position="532"/>
        <end position="541"/>
    </location>
</feature>
<dbReference type="GO" id="GO:0070897">
    <property type="term" value="P:transcription preinitiation complex assembly"/>
    <property type="evidence" value="ECO:0007669"/>
    <property type="project" value="InterPro"/>
</dbReference>
<evidence type="ECO:0000256" key="11">
    <source>
        <dbReference type="ARBA" id="ARBA00031009"/>
    </source>
</evidence>
<dbReference type="GO" id="GO:0097550">
    <property type="term" value="C:transcription preinitiation complex"/>
    <property type="evidence" value="ECO:0007669"/>
    <property type="project" value="TreeGrafter"/>
</dbReference>
<dbReference type="Gene3D" id="1.20.5.650">
    <property type="entry name" value="Single helix bin"/>
    <property type="match status" value="1"/>
</dbReference>
<evidence type="ECO:0000256" key="8">
    <source>
        <dbReference type="ARBA" id="ARBA00023159"/>
    </source>
</evidence>
<dbReference type="InterPro" id="IPR000812">
    <property type="entry name" value="TFIIB"/>
</dbReference>
<dbReference type="GO" id="GO:0000126">
    <property type="term" value="C:transcription factor TFIIIB complex"/>
    <property type="evidence" value="ECO:0007669"/>
    <property type="project" value="TreeGrafter"/>
</dbReference>
<feature type="region of interest" description="Disordered" evidence="13">
    <location>
        <begin position="428"/>
        <end position="449"/>
    </location>
</feature>
<dbReference type="InterPro" id="IPR036915">
    <property type="entry name" value="Cyclin-like_sf"/>
</dbReference>
<feature type="compositionally biased region" description="Basic and acidic residues" evidence="13">
    <location>
        <begin position="499"/>
        <end position="530"/>
    </location>
</feature>
<dbReference type="CDD" id="cd20554">
    <property type="entry name" value="CYCLIN_TFIIIB90_rpt2"/>
    <property type="match status" value="1"/>
</dbReference>
<dbReference type="EMBL" id="BTGC01000003">
    <property type="protein sequence ID" value="GMM50349.1"/>
    <property type="molecule type" value="Genomic_DNA"/>
</dbReference>
<dbReference type="InterPro" id="IPR013137">
    <property type="entry name" value="Znf_TFIIB"/>
</dbReference>
<keyword evidence="4" id="KW-0677">Repeat</keyword>
<dbReference type="PROSITE" id="PS51134">
    <property type="entry name" value="ZF_TFIIB"/>
    <property type="match status" value="1"/>
</dbReference>
<dbReference type="SUPFAM" id="SSF47954">
    <property type="entry name" value="Cyclin-like"/>
    <property type="match status" value="2"/>
</dbReference>
<dbReference type="GO" id="GO:0017025">
    <property type="term" value="F:TBP-class protein binding"/>
    <property type="evidence" value="ECO:0007669"/>
    <property type="project" value="InterPro"/>
</dbReference>
<dbReference type="AlphaFoldDB" id="A0AAV5RFK4"/>
<keyword evidence="3" id="KW-0479">Metal-binding</keyword>
<evidence type="ECO:0000256" key="5">
    <source>
        <dbReference type="ARBA" id="ARBA00022771"/>
    </source>
</evidence>
<protein>
    <recommendedName>
        <fullName evidence="11">B-related factor 1</fullName>
    </recommendedName>
</protein>
<keyword evidence="8" id="KW-0010">Activator</keyword>
<dbReference type="FunFam" id="1.10.472.10:FF:000002">
    <property type="entry name" value="Transcription factor IIIB 90 kDa subunit"/>
    <property type="match status" value="1"/>
</dbReference>
<dbReference type="PRINTS" id="PR00685">
    <property type="entry name" value="TIFACTORIIB"/>
</dbReference>
<evidence type="ECO:0000259" key="14">
    <source>
        <dbReference type="PROSITE" id="PS51134"/>
    </source>
</evidence>
<evidence type="ECO:0000256" key="6">
    <source>
        <dbReference type="ARBA" id="ARBA00022833"/>
    </source>
</evidence>
<dbReference type="InterPro" id="IPR023486">
    <property type="entry name" value="TFIIB_CS"/>
</dbReference>
<keyword evidence="16" id="KW-1185">Reference proteome</keyword>
<feature type="compositionally biased region" description="Polar residues" evidence="13">
    <location>
        <begin position="488"/>
        <end position="497"/>
    </location>
</feature>
<dbReference type="Pfam" id="PF08271">
    <property type="entry name" value="Zn_Ribbon_TF"/>
    <property type="match status" value="1"/>
</dbReference>
<comment type="caution">
    <text evidence="15">The sequence shown here is derived from an EMBL/GenBank/DDBJ whole genome shotgun (WGS) entry which is preliminary data.</text>
</comment>
<dbReference type="Gene3D" id="1.10.472.10">
    <property type="entry name" value="Cyclin-like"/>
    <property type="match status" value="2"/>
</dbReference>
<dbReference type="GO" id="GO:0006384">
    <property type="term" value="P:transcription initiation at RNA polymerase III promoter"/>
    <property type="evidence" value="ECO:0007669"/>
    <property type="project" value="UniProtKB-ARBA"/>
</dbReference>
<comment type="subcellular location">
    <subcellularLocation>
        <location evidence="1">Nucleus</location>
    </subcellularLocation>
</comment>
<evidence type="ECO:0000256" key="10">
    <source>
        <dbReference type="ARBA" id="ARBA00023242"/>
    </source>
</evidence>
<evidence type="ECO:0000256" key="9">
    <source>
        <dbReference type="ARBA" id="ARBA00023163"/>
    </source>
</evidence>
<dbReference type="Pfam" id="PF00382">
    <property type="entry name" value="TFIIB"/>
    <property type="match status" value="2"/>
</dbReference>
<keyword evidence="9" id="KW-0804">Transcription</keyword>
<feature type="domain" description="TFIIB-type" evidence="14">
    <location>
        <begin position="2"/>
        <end position="33"/>
    </location>
</feature>
<dbReference type="GO" id="GO:0005634">
    <property type="term" value="C:nucleus"/>
    <property type="evidence" value="ECO:0007669"/>
    <property type="project" value="UniProtKB-SubCell"/>
</dbReference>
<keyword evidence="6" id="KW-0862">Zinc</keyword>
<feature type="region of interest" description="Disordered" evidence="13">
    <location>
        <begin position="468"/>
        <end position="541"/>
    </location>
</feature>
<dbReference type="SUPFAM" id="SSF57783">
    <property type="entry name" value="Zinc beta-ribbon"/>
    <property type="match status" value="1"/>
</dbReference>
<dbReference type="Proteomes" id="UP001362899">
    <property type="component" value="Unassembled WGS sequence"/>
</dbReference>
<evidence type="ECO:0000256" key="3">
    <source>
        <dbReference type="ARBA" id="ARBA00022723"/>
    </source>
</evidence>
<evidence type="ECO:0000256" key="4">
    <source>
        <dbReference type="ARBA" id="ARBA00022737"/>
    </source>
</evidence>
<dbReference type="Gene3D" id="2.20.25.10">
    <property type="match status" value="1"/>
</dbReference>
<keyword evidence="7" id="KW-0805">Transcription regulation</keyword>
<feature type="region of interest" description="Disordered" evidence="13">
    <location>
        <begin position="575"/>
        <end position="619"/>
    </location>
</feature>
<dbReference type="InterPro" id="IPR013150">
    <property type="entry name" value="TFIIB_cyclin"/>
</dbReference>
<feature type="compositionally biased region" description="Acidic residues" evidence="13">
    <location>
        <begin position="428"/>
        <end position="442"/>
    </location>
</feature>
<dbReference type="FunFam" id="1.10.472.10:FF:000007">
    <property type="entry name" value="Transcription factor IIIB 90 kDa subunit"/>
    <property type="match status" value="1"/>
</dbReference>
<dbReference type="GO" id="GO:0000995">
    <property type="term" value="F:RNA polymerase III general transcription initiation factor activity"/>
    <property type="evidence" value="ECO:0007669"/>
    <property type="project" value="TreeGrafter"/>
</dbReference>
<proteinExistence type="inferred from homology"/>
<name>A0AAV5RFK4_STABA</name>
<dbReference type="PROSITE" id="PS00782">
    <property type="entry name" value="TFIIB"/>
    <property type="match status" value="1"/>
</dbReference>
<sequence>MAPASCKQCGSSRLMTDHGTNELICANCGAVAEESRIVSEVSFSETSGGKAVVTGQYINHDQTGVLGNSLYGMQSAESRHQTIEKARRRLEQIGHALQIPEHVVESALRHFRSALTNNFVKGRKSQHVLCACLYLACRQSRTDHMLMDFAEAINVNVFYIGATYLQLIRNQKIRELPIVDPTVYIQRFASKLRFGNDMGRRVVNDARLLVQRMSKDWLQQGRRPAGVAAACILLAARMNNFRRSKAEIVQVAKIAEETLQRRLDEFKKTSAGSLSIKDFRNTNIESSADPPSFTRHREQERLEAERIRTRQEQMHEIQEKQRELAAKMASQQVIDEQAYNDESGNLPFPEDPYLSSEMLELAKHLDMEDGSEIVFTNDVNDILNDEELADAAQQLAEETPEQRQEAAQKKLKIKSTFKTQERDRLDDLEQSELDQIDSEPEDTLVASDAEAEAEVVALQGAVASVCSDTLTPTPSKPTSLQPSSSQPRVSQTAQTFLEQFRRRREEKLSAQRERAERERQRIDEEARQEPDTLSDVDDDEIDSVLLNEEEIEIKSKVWMSINREYLLEQERKRLRREADAANGITKPQRKRRKPRTKQEHGEATSASASAANMLKEKVPSKKINYAAVKELFSK</sequence>
<dbReference type="PANTHER" id="PTHR11618:SF4">
    <property type="entry name" value="TRANSCRIPTION FACTOR IIIB 90 KDA SUBUNIT"/>
    <property type="match status" value="1"/>
</dbReference>
<evidence type="ECO:0000256" key="7">
    <source>
        <dbReference type="ARBA" id="ARBA00023015"/>
    </source>
</evidence>
<accession>A0AAV5RFK4</accession>
<dbReference type="CDD" id="cd20553">
    <property type="entry name" value="CYCLIN_TFIIIB90_rpt1"/>
    <property type="match status" value="1"/>
</dbReference>
<keyword evidence="5 12" id="KW-0863">Zinc-finger</keyword>